<accession>B0NM85</accession>
<gene>
    <name evidence="2" type="ORF">BACSTE_00603</name>
</gene>
<evidence type="ECO:0000259" key="1">
    <source>
        <dbReference type="Pfam" id="PF01610"/>
    </source>
</evidence>
<dbReference type="PANTHER" id="PTHR33498:SF1">
    <property type="entry name" value="TRANSPOSASE FOR INSERTION SEQUENCE ELEMENT IS1557"/>
    <property type="match status" value="1"/>
</dbReference>
<organism evidence="2 3">
    <name type="scientific">Bacteroides stercoris ATCC 43183</name>
    <dbReference type="NCBI Taxonomy" id="449673"/>
    <lineage>
        <taxon>Bacteria</taxon>
        <taxon>Pseudomonadati</taxon>
        <taxon>Bacteroidota</taxon>
        <taxon>Bacteroidia</taxon>
        <taxon>Bacteroidales</taxon>
        <taxon>Bacteroidaceae</taxon>
        <taxon>Bacteroides</taxon>
    </lineage>
</organism>
<dbReference type="HOGENOM" id="CLU_042767_0_0_10"/>
<dbReference type="Pfam" id="PF01610">
    <property type="entry name" value="DDE_Tnp_ISL3"/>
    <property type="match status" value="1"/>
</dbReference>
<dbReference type="EMBL" id="ABFZ02000016">
    <property type="protein sequence ID" value="EDS16472.1"/>
    <property type="molecule type" value="Genomic_DNA"/>
</dbReference>
<name>B0NM85_BACSE</name>
<dbReference type="AlphaFoldDB" id="B0NM85"/>
<evidence type="ECO:0000313" key="2">
    <source>
        <dbReference type="EMBL" id="EDS16472.1"/>
    </source>
</evidence>
<dbReference type="InterPro" id="IPR002560">
    <property type="entry name" value="Transposase_DDE"/>
</dbReference>
<proteinExistence type="predicted"/>
<reference evidence="2 3" key="2">
    <citation type="submission" date="2007-11" db="EMBL/GenBank/DDBJ databases">
        <authorList>
            <person name="Fulton L."/>
            <person name="Clifton S."/>
            <person name="Fulton B."/>
            <person name="Xu J."/>
            <person name="Minx P."/>
            <person name="Pepin K.H."/>
            <person name="Johnson M."/>
            <person name="Thiruvilangam P."/>
            <person name="Bhonagiri V."/>
            <person name="Nash W.E."/>
            <person name="Mardis E.R."/>
            <person name="Wilson R.K."/>
        </authorList>
    </citation>
    <scope>NUCLEOTIDE SEQUENCE [LARGE SCALE GENOMIC DNA]</scope>
    <source>
        <strain evidence="2 3">ATCC 43183</strain>
    </source>
</reference>
<sequence>MGCRLLGTLFGVDGELLERQYRNHLSGYLCWEQLPHAEEWLLFEKNIGAYVGLDEVCLSRGELYTVLINKERKGRSGSLIAVVKGTDVKTVTSVLLRLSRRRRFQVREITMDMAPNMEQIARLCFPAARRVTDRFHVQKLAYEAVQDMRVKARWEALDEESVQIAHAKACGKIYHAPVFENGDSRKQLLSRSIYLLYKKESLWTESQRVRAGILFREYPDIKKAYYLSMRLGLIYHQCRYKDAALTHLARWYDEVEKSGFLAFGRVARSVQMHYREIINFFDRRSTNAASESFNAKIKEFRTQFRGVKDRAFFLFRLAKIYA</sequence>
<protein>
    <submittedName>
        <fullName evidence="2">Transposase</fullName>
    </submittedName>
</protein>
<dbReference type="PANTHER" id="PTHR33498">
    <property type="entry name" value="TRANSPOSASE FOR INSERTION SEQUENCE ELEMENT IS1557"/>
    <property type="match status" value="1"/>
</dbReference>
<feature type="domain" description="Transposase IS204/IS1001/IS1096/IS1165 DDE" evidence="1">
    <location>
        <begin position="51"/>
        <end position="316"/>
    </location>
</feature>
<reference evidence="2 3" key="1">
    <citation type="submission" date="2007-11" db="EMBL/GenBank/DDBJ databases">
        <title>Draft genome sequence of Bacteroides stercoris(ATCC 43183).</title>
        <authorList>
            <person name="Sudarsanam P."/>
            <person name="Ley R."/>
            <person name="Guruge J."/>
            <person name="Turnbaugh P.J."/>
            <person name="Mahowald M."/>
            <person name="Liep D."/>
            <person name="Gordon J."/>
        </authorList>
    </citation>
    <scope>NUCLEOTIDE SEQUENCE [LARGE SCALE GENOMIC DNA]</scope>
    <source>
        <strain evidence="2 3">ATCC 43183</strain>
    </source>
</reference>
<dbReference type="Proteomes" id="UP000004713">
    <property type="component" value="Unassembled WGS sequence"/>
</dbReference>
<dbReference type="eggNOG" id="COG3464">
    <property type="taxonomic scope" value="Bacteria"/>
</dbReference>
<comment type="caution">
    <text evidence="2">The sequence shown here is derived from an EMBL/GenBank/DDBJ whole genome shotgun (WGS) entry which is preliminary data.</text>
</comment>
<evidence type="ECO:0000313" key="3">
    <source>
        <dbReference type="Proteomes" id="UP000004713"/>
    </source>
</evidence>
<dbReference type="InterPro" id="IPR047951">
    <property type="entry name" value="Transpos_ISL3"/>
</dbReference>